<feature type="region of interest" description="Disordered" evidence="2">
    <location>
        <begin position="993"/>
        <end position="1020"/>
    </location>
</feature>
<reference evidence="3 4" key="1">
    <citation type="submission" date="2016-02" db="EMBL/GenBank/DDBJ databases">
        <title>Genome analysis of coral dinoflagellate symbionts highlights evolutionary adaptations to a symbiotic lifestyle.</title>
        <authorList>
            <person name="Aranda M."/>
            <person name="Li Y."/>
            <person name="Liew Y.J."/>
            <person name="Baumgarten S."/>
            <person name="Simakov O."/>
            <person name="Wilson M."/>
            <person name="Piel J."/>
            <person name="Ashoor H."/>
            <person name="Bougouffa S."/>
            <person name="Bajic V.B."/>
            <person name="Ryu T."/>
            <person name="Ravasi T."/>
            <person name="Bayer T."/>
            <person name="Micklem G."/>
            <person name="Kim H."/>
            <person name="Bhak J."/>
            <person name="Lajeunesse T.C."/>
            <person name="Voolstra C.R."/>
        </authorList>
    </citation>
    <scope>NUCLEOTIDE SEQUENCE [LARGE SCALE GENOMIC DNA]</scope>
    <source>
        <strain evidence="3 4">CCMP2467</strain>
    </source>
</reference>
<accession>A0A1Q9CNT2</accession>
<keyword evidence="4" id="KW-1185">Reference proteome</keyword>
<gene>
    <name evidence="3" type="ORF">AK812_SmicGene34524</name>
</gene>
<organism evidence="3 4">
    <name type="scientific">Symbiodinium microadriaticum</name>
    <name type="common">Dinoflagellate</name>
    <name type="synonym">Zooxanthella microadriatica</name>
    <dbReference type="NCBI Taxonomy" id="2951"/>
    <lineage>
        <taxon>Eukaryota</taxon>
        <taxon>Sar</taxon>
        <taxon>Alveolata</taxon>
        <taxon>Dinophyceae</taxon>
        <taxon>Suessiales</taxon>
        <taxon>Symbiodiniaceae</taxon>
        <taxon>Symbiodinium</taxon>
    </lineage>
</organism>
<feature type="region of interest" description="Disordered" evidence="2">
    <location>
        <begin position="404"/>
        <end position="435"/>
    </location>
</feature>
<feature type="region of interest" description="Disordered" evidence="2">
    <location>
        <begin position="732"/>
        <end position="752"/>
    </location>
</feature>
<dbReference type="Gene3D" id="1.10.443.10">
    <property type="entry name" value="Intergrase catalytic core"/>
    <property type="match status" value="1"/>
</dbReference>
<feature type="region of interest" description="Disordered" evidence="2">
    <location>
        <begin position="359"/>
        <end position="384"/>
    </location>
</feature>
<evidence type="ECO:0000313" key="4">
    <source>
        <dbReference type="Proteomes" id="UP000186817"/>
    </source>
</evidence>
<sequence length="2464" mass="265928">MDVFATDAMSLLSQRGARPLHVFAVQGSAVRCGSQLCESDARLICLEVFNLKLHAVQARPGCVSCAGSASAAHFYYKAPWLLVCKAEVERRSASVLEAFLSASNCVLFRYLQSWASSVAMAISGDIQRRQETIEMMPSIFLNTIHPRLGRREVPALYAQALHMDCFGASSELLSASRAHEGNRSSTAKKTGLLQLQPRKDEETLLNVKIARQAVASPQRKMNAMWQVNQVPPLLLKYHKPYDVISSMDEKGRQDLSDALPGQAAPWDENAAESFNAAEVNLLPARPWTRQDFDSAVVARTGTGQSGHYDLLLPKVLATLAQGTLGLVVLQATAMQEVREILASEGMRPLRTSFRRLQVGLRGRAQTPPPEAASPSSTGSFTLVDPPSANTSPLVGYLPELERLPPRVRDAPRGSQGAPGSSVPLQPAYSSSSVPPPFPSSLVVPEYPCRIDRAWRAGLSARRVLSGQEPLVLKTFAEYRAVPGVLERCWASLPELMDLAALTPAASGVVDLLELAWPPVPDSPEGQRSCVCYVLLVRQEGFLLCLPDGFFSAAELEPRETESPSGPGPFHRVRAPPVALSEEGEWRGVPDREPIPALVVDFPASAAQLLTPMDADLFMGSHFLDSEPTFYPLASEVLSQARQWILSEGAGVSSGYHTAASEPTALPAGPDAKRGGRPKRPTMAQLVQSQANLAEMVARISDQLEAAPALAAQVARQAPLSAHLPAMESAAKAQPGACPAPAPAPKSLAHVLGPPPPVRALPAAHVLGAPQVDQDAQMAAAISSGELPDVRPQDELTAAMVAQSRALLALVGQMSQGGDPVLDSSSSSSVSARGSQTRQRLQAELALHTGAFAEKVKERALARMARAGVGSTEAFSLCRYLERYGGYAKSKEQGLVAWQVAIAFDLIMSGNTSGAADTLALLALYLDQMTLDGSTTVAWLMTLLQDPPQSLFTDNSPPPGINVQPFSHLADQKWITSALGFLREMDLIAARRQEAKGKPKKPPGGPPPLESQEETALSKKQLRAAQWAAKKAAQAAGGGEVELAEHRPYQPLRAETIVLHGEANWDIAPYLGPGMLLAFKEPAVLETFGGTGGPAPTFEQEDPEELHKLMLVWDSKSLLHLRPRPVDRSSRVFGSFKSFLLTRLWVPRYSHQLVGSSTDRKDFYSQCGVTRERSFSNAVRPSFRLRDFVGTCAFEDYCAWAGGTAACESGLFAPASTFAPRPALLDLDALVHGCFAALFQGDASGVELATAAHACFLEREGVLPTAENGRILAQHALSRGGPWTGVVIDDFFCLSAEPLSRPPGAVTDSERPVRRAKQGYAREGIRGSDDKDVFGAEVFTVAGAECDSSPSVVKEGLVSVAVPAKKRRVSALMFRRCAMALANEVFSLGVSGFTGELGSRLVPLRPAVRQELVLLAVFAPVLATNVAVPYCKHVFASDASLEKGAYAVASVPTPVAASLWLSADNKGFYTRLDEPWRAALSATSLEPLVAPETPASPPTPQPKKPVGQRFDFLLAGPAPPKLHAALSGLGLGPILDASVSRHLDLCDPDALEYGRCRAGVGQLPGPPALCVPPVASALFSGVLGGTALASLEALAGVVSQRLPLCDSGACHKGTARPFEGGDLRYTHVVDSAVALGAASKGRVFGCPSSASAPHLVTLEKVPQAFENWLRQRSSSLAVLERPPLDAAEIGRTGRPYWHFSETVNAVSARLPSVRRQLQEPWDLAFSWLALEPYTHHVPMPLVLLLATLSVCILWGWVQEAGVFALAWGGLLRIGEAVNAKRADLILPKDVLGMQKFILLRIQEPKTRLRMARHQAAKVEPEDLVRTITMAFGSAAPTEKLWPRSSQTLRRRLDSVLERLGVIARDGERAIDLGSFRPGGATHLLQLSEDSELVRRRGRWASHRVMEIYLQEIGAIVFLPNQPEPVRRRILSFAQAFPVLLEKAEQWTEQQLPPAAWFALFSTCAKSELKLLEIEARDRNAPGLKFFSSPPSPPLLLPAGFSLRALAISRLTSKLLNPSKEVLELWRDVFGDVSTSRSQHTHGSVVEARLRDGQARDCGGAPEKHVIAADCGIVAGVRFGNPPRRYEAVVDGDVTKTANEKGRSTEAAESCPPNVTTTDYSLALVVRFLQRLCVEDTGSEQVTLQALTSCLRREFTQETLAPDQIDFVHRHLSAGKKTVALQQLRALQETDLRQIIRRMRWFGTTEEVKPIEAASSSAVGGADEAKKRDLRCRKVREQRVFIQSATQFRALEVFVIEVKALSKLHTLPENTLVDIPACSVLWVDSAVRHVGRSLPVTSALLADESGFVLASFWRNSAVAARVRLEEVASAAEESQTGVFGRVALKSFVCQNPRERMDTLARGSQHSGQQTGKAEHRKRCKLPSSVCGVAFELSEMKRASSGKPMCHFVLKGDDDVKLNVTAVGDNAGPVQVGQRVAIFNCQIVTDDNGEGKLLIFDEASIQVLGQA</sequence>
<dbReference type="InterPro" id="IPR013762">
    <property type="entry name" value="Integrase-like_cat_sf"/>
</dbReference>
<dbReference type="EMBL" id="LSRX01001031">
    <property type="protein sequence ID" value="OLP84589.1"/>
    <property type="molecule type" value="Genomic_DNA"/>
</dbReference>
<protein>
    <submittedName>
        <fullName evidence="3">Uncharacterized protein</fullName>
    </submittedName>
</protein>
<dbReference type="GO" id="GO:0003677">
    <property type="term" value="F:DNA binding"/>
    <property type="evidence" value="ECO:0007669"/>
    <property type="project" value="InterPro"/>
</dbReference>
<dbReference type="GO" id="GO:0015074">
    <property type="term" value="P:DNA integration"/>
    <property type="evidence" value="ECO:0007669"/>
    <property type="project" value="InterPro"/>
</dbReference>
<proteinExistence type="predicted"/>
<dbReference type="GO" id="GO:0006310">
    <property type="term" value="P:DNA recombination"/>
    <property type="evidence" value="ECO:0007669"/>
    <property type="project" value="UniProtKB-KW"/>
</dbReference>
<dbReference type="InterPro" id="IPR011010">
    <property type="entry name" value="DNA_brk_join_enz"/>
</dbReference>
<evidence type="ECO:0000256" key="1">
    <source>
        <dbReference type="ARBA" id="ARBA00023172"/>
    </source>
</evidence>
<name>A0A1Q9CNT2_SYMMI</name>
<dbReference type="OrthoDB" id="437064at2759"/>
<comment type="caution">
    <text evidence="3">The sequence shown here is derived from an EMBL/GenBank/DDBJ whole genome shotgun (WGS) entry which is preliminary data.</text>
</comment>
<evidence type="ECO:0000256" key="2">
    <source>
        <dbReference type="SAM" id="MobiDB-lite"/>
    </source>
</evidence>
<keyword evidence="1" id="KW-0233">DNA recombination</keyword>
<evidence type="ECO:0000313" key="3">
    <source>
        <dbReference type="EMBL" id="OLP84589.1"/>
    </source>
</evidence>
<dbReference type="SUPFAM" id="SSF56349">
    <property type="entry name" value="DNA breaking-rejoining enzymes"/>
    <property type="match status" value="1"/>
</dbReference>
<dbReference type="Proteomes" id="UP000186817">
    <property type="component" value="Unassembled WGS sequence"/>
</dbReference>
<feature type="region of interest" description="Disordered" evidence="2">
    <location>
        <begin position="655"/>
        <end position="681"/>
    </location>
</feature>